<dbReference type="GO" id="GO:0009055">
    <property type="term" value="F:electron transfer activity"/>
    <property type="evidence" value="ECO:0007669"/>
    <property type="project" value="InterPro"/>
</dbReference>
<dbReference type="Pfam" id="PF13385">
    <property type="entry name" value="Laminin_G_3"/>
    <property type="match status" value="1"/>
</dbReference>
<dbReference type="AlphaFoldDB" id="A0A517NED4"/>
<dbReference type="Pfam" id="PF07635">
    <property type="entry name" value="PSCyt1"/>
    <property type="match status" value="1"/>
</dbReference>
<dbReference type="SUPFAM" id="SSF46626">
    <property type="entry name" value="Cytochrome c"/>
    <property type="match status" value="1"/>
</dbReference>
<protein>
    <submittedName>
        <fullName evidence="3">Planctomycete cytochrome C</fullName>
    </submittedName>
</protein>
<dbReference type="RefSeq" id="WP_145171654.1">
    <property type="nucleotide sequence ID" value="NZ_CP036525.1"/>
</dbReference>
<sequence>MVSSSLVKRWRWLPGAWLICWFGLGIDGVAAELDNEIRFDRDVLPILSDTCFPCHGPDPQARQADLRFDLESAAKGDPDGSPVIVPFQPQDSEFVRRLLTDDAGEVMPPPDARRLLTDAEKQTLVRWVRQGAVWGQHWAFVQPERPPLPAVADTTWVRNGIDRFVLARLESEGLHPAEPASKAKLIRRVTLDLTGLPPTPQEVADFLDDQRPDAYERVVDRLLKSPRYGEQMAMPWLDAARFADTDGYQFDGPRVMWRWRDWVIDAYNRNMPFDQFTIQQLAGDLLPNPSIDQLIATGFNRNHRYNSEAGIVVDEFLLENAVDRVDTTSTVWLGLTMGCARCHDHKYDPVSQKDYYQLIAYFNNVPEAGRAIKAGNSEPYILAPTAAQQQRLDGLDRRVEDAEAALKSATMVASQHKWEALIADGNDTTNLSAGHQRSGKQAPTNQTLVRRGLRQHYAFSGTLPADSKVQSGTERYEPGPVGDALKCDGDTVIAVANRSTGKVKKAKSRFTDFSCAEPYSLSFWIRPTAVKHGVVLSRQETGMGRKGVSVELRDGHLVFSVISRWVAGAGVVVTQSKLAPGEWVHVSVSNDGSQRATAQKIYLDGVAVPVTVELNTNSNTGGAGKSDPLRIGGGPHGPNFTGSIDEVRYDSHELTPDEALVIAEPATVREIANIDPPKRTDRQTAKLRAAFYENGPGRDVYQTYLDAIANRQQYAATLPTCMVMAEDPNPKPTFVRVRGVYHDLGDQVERDVPAVLPPMSADLPRNRLGLAKWIVSDQNPLTARVTVNRYWQKYFGTGIVQTTEDFGIQGDMPSHRGLLDWLATEFLRTQWDVAGMQRLIVTSATYRQSSNMTPEHLQRDPANRLLARGPRTRLPGPVLRDQALFVSGLLVETVGGPSVSPYQPDDLWIEMSMGQRYRQSKGADLFRRSLYTTWKRTVNPPSMAILDAADRESCWVGIKRTNTPLQALTLLNETAFVEAARHLASRMIREGEGDPIGFGFRCVTACDPSDHERAILEDAAAEYWSIYRADPEAAGKLIATGSTAVNADLNPARLAAYTAIANVLLNLDQVISNE</sequence>
<proteinExistence type="predicted"/>
<dbReference type="InterPro" id="IPR022655">
    <property type="entry name" value="DUF1553"/>
</dbReference>
<dbReference type="InterPro" id="IPR013320">
    <property type="entry name" value="ConA-like_dom_sf"/>
</dbReference>
<dbReference type="PANTHER" id="PTHR35889:SF3">
    <property type="entry name" value="F-BOX DOMAIN-CONTAINING PROTEIN"/>
    <property type="match status" value="1"/>
</dbReference>
<keyword evidence="4" id="KW-1185">Reference proteome</keyword>
<dbReference type="InterPro" id="IPR001791">
    <property type="entry name" value="Laminin_G"/>
</dbReference>
<dbReference type="PROSITE" id="PS50025">
    <property type="entry name" value="LAM_G_DOMAIN"/>
    <property type="match status" value="1"/>
</dbReference>
<dbReference type="GO" id="GO:0020037">
    <property type="term" value="F:heme binding"/>
    <property type="evidence" value="ECO:0007669"/>
    <property type="project" value="InterPro"/>
</dbReference>
<dbReference type="InterPro" id="IPR011429">
    <property type="entry name" value="Cyt_c_Planctomycete-type"/>
</dbReference>
<dbReference type="InterPro" id="IPR036909">
    <property type="entry name" value="Cyt_c-like_dom_sf"/>
</dbReference>
<evidence type="ECO:0000259" key="2">
    <source>
        <dbReference type="PROSITE" id="PS50025"/>
    </source>
</evidence>
<dbReference type="PANTHER" id="PTHR35889">
    <property type="entry name" value="CYCLOINULO-OLIGOSACCHARIDE FRUCTANOTRANSFERASE-RELATED"/>
    <property type="match status" value="1"/>
</dbReference>
<evidence type="ECO:0000313" key="3">
    <source>
        <dbReference type="EMBL" id="QDT05499.1"/>
    </source>
</evidence>
<evidence type="ECO:0000313" key="4">
    <source>
        <dbReference type="Proteomes" id="UP000318538"/>
    </source>
</evidence>
<keyword evidence="1" id="KW-0175">Coiled coil</keyword>
<dbReference type="Proteomes" id="UP000318538">
    <property type="component" value="Chromosome"/>
</dbReference>
<gene>
    <name evidence="3" type="ORF">K227x_38990</name>
</gene>
<dbReference type="SMART" id="SM00282">
    <property type="entry name" value="LamG"/>
    <property type="match status" value="1"/>
</dbReference>
<dbReference type="SUPFAM" id="SSF49899">
    <property type="entry name" value="Concanavalin A-like lectins/glucanases"/>
    <property type="match status" value="1"/>
</dbReference>
<organism evidence="3 4">
    <name type="scientific">Rubripirellula lacrimiformis</name>
    <dbReference type="NCBI Taxonomy" id="1930273"/>
    <lineage>
        <taxon>Bacteria</taxon>
        <taxon>Pseudomonadati</taxon>
        <taxon>Planctomycetota</taxon>
        <taxon>Planctomycetia</taxon>
        <taxon>Pirellulales</taxon>
        <taxon>Pirellulaceae</taxon>
        <taxon>Rubripirellula</taxon>
    </lineage>
</organism>
<accession>A0A517NED4</accession>
<reference evidence="3 4" key="1">
    <citation type="submission" date="2019-02" db="EMBL/GenBank/DDBJ databases">
        <title>Deep-cultivation of Planctomycetes and their phenomic and genomic characterization uncovers novel biology.</title>
        <authorList>
            <person name="Wiegand S."/>
            <person name="Jogler M."/>
            <person name="Boedeker C."/>
            <person name="Pinto D."/>
            <person name="Vollmers J."/>
            <person name="Rivas-Marin E."/>
            <person name="Kohn T."/>
            <person name="Peeters S.H."/>
            <person name="Heuer A."/>
            <person name="Rast P."/>
            <person name="Oberbeckmann S."/>
            <person name="Bunk B."/>
            <person name="Jeske O."/>
            <person name="Meyerdierks A."/>
            <person name="Storesund J.E."/>
            <person name="Kallscheuer N."/>
            <person name="Luecker S."/>
            <person name="Lage O.M."/>
            <person name="Pohl T."/>
            <person name="Merkel B.J."/>
            <person name="Hornburger P."/>
            <person name="Mueller R.-W."/>
            <person name="Bruemmer F."/>
            <person name="Labrenz M."/>
            <person name="Spormann A.M."/>
            <person name="Op den Camp H."/>
            <person name="Overmann J."/>
            <person name="Amann R."/>
            <person name="Jetten M.S.M."/>
            <person name="Mascher T."/>
            <person name="Medema M.H."/>
            <person name="Devos D.P."/>
            <person name="Kaster A.-K."/>
            <person name="Ovreas L."/>
            <person name="Rohde M."/>
            <person name="Galperin M.Y."/>
            <person name="Jogler C."/>
        </authorList>
    </citation>
    <scope>NUCLEOTIDE SEQUENCE [LARGE SCALE GENOMIC DNA]</scope>
    <source>
        <strain evidence="3 4">K22_7</strain>
    </source>
</reference>
<dbReference type="Pfam" id="PF07583">
    <property type="entry name" value="PSCyt2"/>
    <property type="match status" value="1"/>
</dbReference>
<dbReference type="InterPro" id="IPR011444">
    <property type="entry name" value="DUF1549"/>
</dbReference>
<dbReference type="KEGG" id="rlc:K227x_38990"/>
<dbReference type="OrthoDB" id="127107at2"/>
<feature type="coiled-coil region" evidence="1">
    <location>
        <begin position="385"/>
        <end position="412"/>
    </location>
</feature>
<dbReference type="Pfam" id="PF07587">
    <property type="entry name" value="PSD1"/>
    <property type="match status" value="1"/>
</dbReference>
<evidence type="ECO:0000256" key="1">
    <source>
        <dbReference type="SAM" id="Coils"/>
    </source>
</evidence>
<dbReference type="CDD" id="cd00110">
    <property type="entry name" value="LamG"/>
    <property type="match status" value="1"/>
</dbReference>
<name>A0A517NED4_9BACT</name>
<feature type="domain" description="Laminin G" evidence="2">
    <location>
        <begin position="492"/>
        <end position="680"/>
    </location>
</feature>
<dbReference type="EMBL" id="CP036525">
    <property type="protein sequence ID" value="QDT05499.1"/>
    <property type="molecule type" value="Genomic_DNA"/>
</dbReference>
<dbReference type="Gene3D" id="2.60.120.200">
    <property type="match status" value="1"/>
</dbReference>